<dbReference type="InterPro" id="IPR001678">
    <property type="entry name" value="MeTrfase_RsmB-F_NOP2_dom"/>
</dbReference>
<dbReference type="Gene3D" id="3.40.50.150">
    <property type="entry name" value="Vaccinia Virus protein VP39"/>
    <property type="match status" value="1"/>
</dbReference>
<feature type="active site" description="Nucleophile" evidence="13">
    <location>
        <position position="380"/>
    </location>
</feature>
<keyword evidence="4" id="KW-0963">Cytoplasm</keyword>
<evidence type="ECO:0000313" key="15">
    <source>
        <dbReference type="EMBL" id="MBN7772049.1"/>
    </source>
</evidence>
<dbReference type="AlphaFoldDB" id="A0A939II20"/>
<proteinExistence type="inferred from homology"/>
<feature type="binding site" evidence="13">
    <location>
        <position position="327"/>
    </location>
    <ligand>
        <name>S-adenosyl-L-methionine</name>
        <dbReference type="ChEBI" id="CHEBI:59789"/>
    </ligand>
</feature>
<evidence type="ECO:0000256" key="11">
    <source>
        <dbReference type="ARBA" id="ARBA00031088"/>
    </source>
</evidence>
<dbReference type="InterPro" id="IPR006027">
    <property type="entry name" value="NusB_RsmB_TIM44"/>
</dbReference>
<dbReference type="PRINTS" id="PR02008">
    <property type="entry name" value="RCMTFAMILY"/>
</dbReference>
<dbReference type="Proteomes" id="UP000664545">
    <property type="component" value="Unassembled WGS sequence"/>
</dbReference>
<dbReference type="Pfam" id="PF01189">
    <property type="entry name" value="Methyltr_RsmB-F"/>
    <property type="match status" value="1"/>
</dbReference>
<evidence type="ECO:0000256" key="12">
    <source>
        <dbReference type="ARBA" id="ARBA00047283"/>
    </source>
</evidence>
<evidence type="ECO:0000256" key="5">
    <source>
        <dbReference type="ARBA" id="ARBA00022552"/>
    </source>
</evidence>
<dbReference type="InterPro" id="IPR054728">
    <property type="entry name" value="RsmB-like_ferredoxin"/>
</dbReference>
<comment type="caution">
    <text evidence="15">The sequence shown here is derived from an EMBL/GenBank/DDBJ whole genome shotgun (WGS) entry which is preliminary data.</text>
</comment>
<evidence type="ECO:0000256" key="10">
    <source>
        <dbReference type="ARBA" id="ARBA00030399"/>
    </source>
</evidence>
<dbReference type="GO" id="GO:0003723">
    <property type="term" value="F:RNA binding"/>
    <property type="evidence" value="ECO:0007669"/>
    <property type="project" value="UniProtKB-UniRule"/>
</dbReference>
<comment type="similarity">
    <text evidence="13">Belongs to the class I-like SAM-binding methyltransferase superfamily. RsmB/NOP family.</text>
</comment>
<name>A0A939II20_CLOAM</name>
<feature type="binding site" evidence="13">
    <location>
        <position position="282"/>
    </location>
    <ligand>
        <name>S-adenosyl-L-methionine</name>
        <dbReference type="ChEBI" id="CHEBI:59789"/>
    </ligand>
</feature>
<comment type="catalytic activity">
    <reaction evidence="12">
        <text>cytidine(967) in 16S rRNA + S-adenosyl-L-methionine = 5-methylcytidine(967) in 16S rRNA + S-adenosyl-L-homocysteine + H(+)</text>
        <dbReference type="Rhea" id="RHEA:42748"/>
        <dbReference type="Rhea" id="RHEA-COMP:10219"/>
        <dbReference type="Rhea" id="RHEA-COMP:10220"/>
        <dbReference type="ChEBI" id="CHEBI:15378"/>
        <dbReference type="ChEBI" id="CHEBI:57856"/>
        <dbReference type="ChEBI" id="CHEBI:59789"/>
        <dbReference type="ChEBI" id="CHEBI:74483"/>
        <dbReference type="ChEBI" id="CHEBI:82748"/>
        <dbReference type="EC" id="2.1.1.176"/>
    </reaction>
</comment>
<feature type="domain" description="SAM-dependent MTase RsmB/NOP-type" evidence="14">
    <location>
        <begin position="168"/>
        <end position="431"/>
    </location>
</feature>
<dbReference type="NCBIfam" id="NF011494">
    <property type="entry name" value="PRK14902.1"/>
    <property type="match status" value="1"/>
</dbReference>
<comment type="function">
    <text evidence="1">Specifically methylates the cytosine at position 967 (m5C967) of 16S rRNA.</text>
</comment>
<dbReference type="Gene3D" id="1.10.940.10">
    <property type="entry name" value="NusB-like"/>
    <property type="match status" value="1"/>
</dbReference>
<dbReference type="InterPro" id="IPR004573">
    <property type="entry name" value="rRNA_ssu_MeTfrase_B"/>
</dbReference>
<organism evidence="15 16">
    <name type="scientific">Clostridium aminobutyricum</name>
    <dbReference type="NCBI Taxonomy" id="33953"/>
    <lineage>
        <taxon>Bacteria</taxon>
        <taxon>Bacillati</taxon>
        <taxon>Bacillota</taxon>
        <taxon>Clostridia</taxon>
        <taxon>Eubacteriales</taxon>
        <taxon>Clostridiaceae</taxon>
        <taxon>Clostridium</taxon>
    </lineage>
</organism>
<evidence type="ECO:0000256" key="1">
    <source>
        <dbReference type="ARBA" id="ARBA00002724"/>
    </source>
</evidence>
<evidence type="ECO:0000256" key="2">
    <source>
        <dbReference type="ARBA" id="ARBA00004496"/>
    </source>
</evidence>
<dbReference type="PANTHER" id="PTHR22807">
    <property type="entry name" value="NOP2 YEAST -RELATED NOL1/NOP2/FMU SUN DOMAIN-CONTAINING"/>
    <property type="match status" value="1"/>
</dbReference>
<feature type="binding site" evidence="13">
    <location>
        <begin position="258"/>
        <end position="264"/>
    </location>
    <ligand>
        <name>S-adenosyl-L-methionine</name>
        <dbReference type="ChEBI" id="CHEBI:59789"/>
    </ligand>
</feature>
<evidence type="ECO:0000256" key="4">
    <source>
        <dbReference type="ARBA" id="ARBA00022490"/>
    </source>
</evidence>
<dbReference type="CDD" id="cd02440">
    <property type="entry name" value="AdoMet_MTases"/>
    <property type="match status" value="1"/>
</dbReference>
<dbReference type="PROSITE" id="PS51686">
    <property type="entry name" value="SAM_MT_RSMB_NOP"/>
    <property type="match status" value="1"/>
</dbReference>
<keyword evidence="5" id="KW-0698">rRNA processing</keyword>
<keyword evidence="7 13" id="KW-0808">Transferase</keyword>
<reference evidence="15" key="1">
    <citation type="submission" date="2021-02" db="EMBL/GenBank/DDBJ databases">
        <title>Abyssanaerobacter marinus gen.nov., sp., nov, anaerobic bacterium isolated from the Onnuri vent field of Indian Ocean and suggestion of Mogibacteriaceae fam. nov., and proposal of reclassification of ambiguous this family's genus member.</title>
        <authorList>
            <person name="Kim Y.J."/>
            <person name="Yang J.-A."/>
        </authorList>
    </citation>
    <scope>NUCLEOTIDE SEQUENCE</scope>
    <source>
        <strain evidence="15">DSM 2634</strain>
    </source>
</reference>
<dbReference type="NCBIfam" id="TIGR00563">
    <property type="entry name" value="rsmB"/>
    <property type="match status" value="1"/>
</dbReference>
<dbReference type="Gene3D" id="3.30.70.1170">
    <property type="entry name" value="Sun protein, domain 3"/>
    <property type="match status" value="1"/>
</dbReference>
<dbReference type="Pfam" id="PF01029">
    <property type="entry name" value="NusB"/>
    <property type="match status" value="1"/>
</dbReference>
<dbReference type="InterPro" id="IPR049560">
    <property type="entry name" value="MeTrfase_RsmB-F_NOP2_cat"/>
</dbReference>
<dbReference type="SUPFAM" id="SSF48013">
    <property type="entry name" value="NusB-like"/>
    <property type="match status" value="1"/>
</dbReference>
<dbReference type="EC" id="2.1.1.176" evidence="3"/>
<keyword evidence="8 13" id="KW-0949">S-adenosyl-L-methionine</keyword>
<protein>
    <recommendedName>
        <fullName evidence="3">16S rRNA (cytosine(967)-C(5))-methyltransferase</fullName>
        <ecNumber evidence="3">2.1.1.176</ecNumber>
    </recommendedName>
    <alternativeName>
        <fullName evidence="10">16S rRNA m5C967 methyltransferase</fullName>
    </alternativeName>
    <alternativeName>
        <fullName evidence="11">rRNA (cytosine-C(5)-)-methyltransferase RsmB</fullName>
    </alternativeName>
</protein>
<dbReference type="RefSeq" id="WP_206580826.1">
    <property type="nucleotide sequence ID" value="NZ_JAFJZZ010000001.1"/>
</dbReference>
<dbReference type="PANTHER" id="PTHR22807:SF53">
    <property type="entry name" value="RIBOSOMAL RNA SMALL SUBUNIT METHYLTRANSFERASE B-RELATED"/>
    <property type="match status" value="1"/>
</dbReference>
<evidence type="ECO:0000313" key="16">
    <source>
        <dbReference type="Proteomes" id="UP000664545"/>
    </source>
</evidence>
<evidence type="ECO:0000256" key="9">
    <source>
        <dbReference type="ARBA" id="ARBA00022884"/>
    </source>
</evidence>
<comment type="subcellular location">
    <subcellularLocation>
        <location evidence="2">Cytoplasm</location>
    </subcellularLocation>
</comment>
<accession>A0A939II20</accession>
<dbReference type="SUPFAM" id="SSF53335">
    <property type="entry name" value="S-adenosyl-L-methionine-dependent methyltransferases"/>
    <property type="match status" value="1"/>
</dbReference>
<keyword evidence="6 13" id="KW-0489">Methyltransferase</keyword>
<dbReference type="InterPro" id="IPR029063">
    <property type="entry name" value="SAM-dependent_MTases_sf"/>
</dbReference>
<dbReference type="GO" id="GO:0008649">
    <property type="term" value="F:rRNA methyltransferase activity"/>
    <property type="evidence" value="ECO:0007669"/>
    <property type="project" value="InterPro"/>
</dbReference>
<evidence type="ECO:0000259" key="14">
    <source>
        <dbReference type="PROSITE" id="PS51686"/>
    </source>
</evidence>
<dbReference type="GO" id="GO:0006355">
    <property type="term" value="P:regulation of DNA-templated transcription"/>
    <property type="evidence" value="ECO:0007669"/>
    <property type="project" value="InterPro"/>
</dbReference>
<keyword evidence="9 13" id="KW-0694">RNA-binding</keyword>
<evidence type="ECO:0000256" key="7">
    <source>
        <dbReference type="ARBA" id="ARBA00022679"/>
    </source>
</evidence>
<dbReference type="FunFam" id="3.30.70.1170:FF:000003">
    <property type="entry name" value="16S rRNA (Cytosine(967)-C(5))-methyltransferase RsmB"/>
    <property type="match status" value="1"/>
</dbReference>
<dbReference type="EMBL" id="JAFJZZ010000001">
    <property type="protein sequence ID" value="MBN7772049.1"/>
    <property type="molecule type" value="Genomic_DNA"/>
</dbReference>
<evidence type="ECO:0000256" key="3">
    <source>
        <dbReference type="ARBA" id="ARBA00012140"/>
    </source>
</evidence>
<feature type="binding site" evidence="13">
    <location>
        <position position="309"/>
    </location>
    <ligand>
        <name>S-adenosyl-L-methionine</name>
        <dbReference type="ChEBI" id="CHEBI:59789"/>
    </ligand>
</feature>
<dbReference type="GO" id="GO:0005737">
    <property type="term" value="C:cytoplasm"/>
    <property type="evidence" value="ECO:0007669"/>
    <property type="project" value="UniProtKB-SubCell"/>
</dbReference>
<dbReference type="InterPro" id="IPR023267">
    <property type="entry name" value="RCMT"/>
</dbReference>
<evidence type="ECO:0000256" key="13">
    <source>
        <dbReference type="PROSITE-ProRule" id="PRU01023"/>
    </source>
</evidence>
<evidence type="ECO:0000256" key="8">
    <source>
        <dbReference type="ARBA" id="ARBA00022691"/>
    </source>
</evidence>
<evidence type="ECO:0000256" key="6">
    <source>
        <dbReference type="ARBA" id="ARBA00022603"/>
    </source>
</evidence>
<dbReference type="InterPro" id="IPR035926">
    <property type="entry name" value="NusB-like_sf"/>
</dbReference>
<gene>
    <name evidence="15" type="primary">rsmB</name>
    <name evidence="15" type="ORF">JYB65_01630</name>
</gene>
<sequence length="431" mass="48484">MDANRKTAYLTLMDIELKKSYSNIALNHHIICGKPNSPSFVRELVYGVLENKLLLDYMLGHFVASGITKVKPSDLTVLRMGVYQLGYMDSVPEYAAVNESVLLAKKYCRGREGFINGVLRAYIRERNSIKLPEQSEDPIHYLSLTYSCEAWIVELWLDQYGFEMTEAILRSSQGNPGLTVRINTLKTTKEKLMEQLHDEEFEADPGKVCDRALCIVKGSGVLENKLYTKGLFSVQDESSMKAVEILDPQPGDFVIDLCAAPGGKTLAISERMNNQGKVIATDIYIRKLDIINKEAERLGVSIIETLAWDATKIHADWIGKADKVLADVPCSGLGVIRKKPEIKHKKRSNEMDLLPIKQMDILAAASNYVKTGGILQYSTCTINKQENQKVVKEFLRKNKAFSILEERQFMPHIEGTDGFYVCKMVKSDSLI</sequence>
<keyword evidence="16" id="KW-1185">Reference proteome</keyword>
<dbReference type="Pfam" id="PF22458">
    <property type="entry name" value="RsmF-B_ferredox"/>
    <property type="match status" value="1"/>
</dbReference>